<feature type="region of interest" description="Disordered" evidence="9">
    <location>
        <begin position="1236"/>
        <end position="1280"/>
    </location>
</feature>
<gene>
    <name evidence="10" type="ORF">BO78DRAFT_461055</name>
</gene>
<feature type="coiled-coil region" evidence="8">
    <location>
        <begin position="299"/>
        <end position="341"/>
    </location>
</feature>
<name>A0A319FHE8_ASPSB</name>
<feature type="region of interest" description="Disordered" evidence="9">
    <location>
        <begin position="1296"/>
        <end position="1343"/>
    </location>
</feature>
<accession>A0A319FHE8</accession>
<dbReference type="InterPro" id="IPR038769">
    <property type="entry name" value="MTC4"/>
</dbReference>
<dbReference type="EMBL" id="KZ826348">
    <property type="protein sequence ID" value="PYI06543.1"/>
    <property type="molecule type" value="Genomic_DNA"/>
</dbReference>
<feature type="compositionally biased region" description="Polar residues" evidence="9">
    <location>
        <begin position="1184"/>
        <end position="1203"/>
    </location>
</feature>
<feature type="compositionally biased region" description="Basic and acidic residues" evidence="9">
    <location>
        <begin position="1319"/>
        <end position="1338"/>
    </location>
</feature>
<feature type="compositionally biased region" description="Basic and acidic residues" evidence="9">
    <location>
        <begin position="217"/>
        <end position="249"/>
    </location>
</feature>
<comment type="similarity">
    <text evidence="1 7">Belongs to the MICOS complex subunit Mic60 family.</text>
</comment>
<comment type="subunit">
    <text evidence="7">Component of the mitochondrial contact site and cristae organizing system (MICOS) complex.</text>
</comment>
<feature type="transmembrane region" description="Helical" evidence="7">
    <location>
        <begin position="96"/>
        <end position="116"/>
    </location>
</feature>
<evidence type="ECO:0000256" key="7">
    <source>
        <dbReference type="RuleBase" id="RU363000"/>
    </source>
</evidence>
<comment type="function">
    <text evidence="7">Component of the MICOS complex, a large protein complex of the mitochondrial inner membrane that plays crucial roles in the maintenance of crista junctions, inner membrane architecture, and formation of contact sites to the outer membrane.</text>
</comment>
<keyword evidence="2 7" id="KW-0812">Transmembrane</keyword>
<keyword evidence="3 7" id="KW-0999">Mitochondrion inner membrane</keyword>
<feature type="compositionally biased region" description="Basic and acidic residues" evidence="9">
    <location>
        <begin position="663"/>
        <end position="674"/>
    </location>
</feature>
<feature type="compositionally biased region" description="Basic and acidic residues" evidence="9">
    <location>
        <begin position="1415"/>
        <end position="1428"/>
    </location>
</feature>
<dbReference type="GO" id="GO:0005743">
    <property type="term" value="C:mitochondrial inner membrane"/>
    <property type="evidence" value="ECO:0007669"/>
    <property type="project" value="UniProtKB-SubCell"/>
</dbReference>
<dbReference type="Proteomes" id="UP000248423">
    <property type="component" value="Unassembled WGS sequence"/>
</dbReference>
<feature type="region of interest" description="Disordered" evidence="9">
    <location>
        <begin position="1506"/>
        <end position="1546"/>
    </location>
</feature>
<keyword evidence="8" id="KW-0175">Coiled coil</keyword>
<evidence type="ECO:0000313" key="11">
    <source>
        <dbReference type="Proteomes" id="UP000248423"/>
    </source>
</evidence>
<evidence type="ECO:0000256" key="5">
    <source>
        <dbReference type="ARBA" id="ARBA00023128"/>
    </source>
</evidence>
<feature type="compositionally biased region" description="Low complexity" evidence="9">
    <location>
        <begin position="43"/>
        <end position="65"/>
    </location>
</feature>
<evidence type="ECO:0000256" key="1">
    <source>
        <dbReference type="ARBA" id="ARBA00010877"/>
    </source>
</evidence>
<feature type="compositionally biased region" description="Polar residues" evidence="9">
    <location>
        <begin position="13"/>
        <end position="24"/>
    </location>
</feature>
<dbReference type="Pfam" id="PF09731">
    <property type="entry name" value="Mitofilin"/>
    <property type="match status" value="2"/>
</dbReference>
<evidence type="ECO:0000256" key="9">
    <source>
        <dbReference type="SAM" id="MobiDB-lite"/>
    </source>
</evidence>
<evidence type="ECO:0000256" key="3">
    <source>
        <dbReference type="ARBA" id="ARBA00022792"/>
    </source>
</evidence>
<dbReference type="VEuPathDB" id="FungiDB:BO78DRAFT_461055"/>
<keyword evidence="6 7" id="KW-0472">Membrane</keyword>
<evidence type="ECO:0000256" key="4">
    <source>
        <dbReference type="ARBA" id="ARBA00022989"/>
    </source>
</evidence>
<feature type="region of interest" description="Disordered" evidence="9">
    <location>
        <begin position="631"/>
        <end position="808"/>
    </location>
</feature>
<feature type="compositionally biased region" description="Low complexity" evidence="9">
    <location>
        <begin position="678"/>
        <end position="690"/>
    </location>
</feature>
<feature type="coiled-coil region" evidence="8">
    <location>
        <begin position="377"/>
        <end position="416"/>
    </location>
</feature>
<evidence type="ECO:0000256" key="6">
    <source>
        <dbReference type="ARBA" id="ARBA00023136"/>
    </source>
</evidence>
<feature type="compositionally biased region" description="Low complexity" evidence="9">
    <location>
        <begin position="1375"/>
        <end position="1385"/>
    </location>
</feature>
<comment type="subcellular location">
    <subcellularLocation>
        <location evidence="7">Mitochondrion inner membrane</location>
        <topology evidence="7">Single-pass membrane protein</topology>
    </subcellularLocation>
</comment>
<dbReference type="PANTHER" id="PTHR38426">
    <property type="entry name" value="MAINTENANCE OF TELOMERE CAPPING PROTEIN 4"/>
    <property type="match status" value="1"/>
</dbReference>
<proteinExistence type="inferred from homology"/>
<dbReference type="InterPro" id="IPR019133">
    <property type="entry name" value="MIC60"/>
</dbReference>
<protein>
    <recommendedName>
        <fullName evidence="7">MICOS complex subunit MIC60</fullName>
    </recommendedName>
    <alternativeName>
        <fullName evidence="7">Mitofilin</fullName>
    </alternativeName>
</protein>
<keyword evidence="4 7" id="KW-1133">Transmembrane helix</keyword>
<keyword evidence="5 7" id="KW-0496">Mitochondrion</keyword>
<feature type="compositionally biased region" description="Low complexity" evidence="9">
    <location>
        <begin position="1240"/>
        <end position="1250"/>
    </location>
</feature>
<feature type="region of interest" description="Disordered" evidence="9">
    <location>
        <begin position="157"/>
        <end position="252"/>
    </location>
</feature>
<feature type="region of interest" description="Disordered" evidence="9">
    <location>
        <begin position="1"/>
        <end position="88"/>
    </location>
</feature>
<keyword evidence="11" id="KW-1185">Reference proteome</keyword>
<feature type="region of interest" description="Disordered" evidence="9">
    <location>
        <begin position="1370"/>
        <end position="1482"/>
    </location>
</feature>
<dbReference type="STRING" id="1448318.A0A319FHE8"/>
<feature type="region of interest" description="Disordered" evidence="9">
    <location>
        <begin position="1172"/>
        <end position="1207"/>
    </location>
</feature>
<reference evidence="10 11" key="1">
    <citation type="submission" date="2018-02" db="EMBL/GenBank/DDBJ databases">
        <title>The genomes of Aspergillus section Nigri reveals drivers in fungal speciation.</title>
        <authorList>
            <consortium name="DOE Joint Genome Institute"/>
            <person name="Vesth T.C."/>
            <person name="Nybo J."/>
            <person name="Theobald S."/>
            <person name="Brandl J."/>
            <person name="Frisvad J.C."/>
            <person name="Nielsen K.F."/>
            <person name="Lyhne E.K."/>
            <person name="Kogle M.E."/>
            <person name="Kuo A."/>
            <person name="Riley R."/>
            <person name="Clum A."/>
            <person name="Nolan M."/>
            <person name="Lipzen A."/>
            <person name="Salamov A."/>
            <person name="Henrissat B."/>
            <person name="Wiebenga A."/>
            <person name="De vries R.P."/>
            <person name="Grigoriev I.V."/>
            <person name="Mortensen U.H."/>
            <person name="Andersen M.R."/>
            <person name="Baker S.E."/>
        </authorList>
    </citation>
    <scope>NUCLEOTIDE SEQUENCE [LARGE SCALE GENOMIC DNA]</scope>
    <source>
        <strain evidence="10 11">CBS 121057</strain>
    </source>
</reference>
<evidence type="ECO:0000256" key="2">
    <source>
        <dbReference type="ARBA" id="ARBA00022692"/>
    </source>
</evidence>
<feature type="compositionally biased region" description="Basic and acidic residues" evidence="9">
    <location>
        <begin position="730"/>
        <end position="743"/>
    </location>
</feature>
<sequence length="1707" mass="187317">MLRSSVAPGRQLLLSSARQRTAPQWLSRAGASSRLSGQRFFADSKPPTTAAPTPATPSSDSVVPPESVPKPSPSEQGSEIPTPPPPARKGGRFRRFLLYLLLTSGFAYGGGVFLALKFDNFHDFFTEYIPYGEESVLYFEERDFYRRFPNTLRNQNRLISSPRDEGNKITIPSKSGLTSKVAEEETSGTDVSQKGPHMSANAAQKSSEAQVKAASAKPEDKTTAVVKAKETKAAKEEAPKAAEKKEEPRQPALSAITPLEFAHVNEGDEAIVQELVKTFNDMITVISADENSGKFSTPVAKAKEELQKVGEKIIAVREEARRAAKEEIDQAHATFDESARELIRRFEEMRATDAAQYREEFESEREKLAYAYQEKIRTELQRAQEVAEQRLKNELVEQAIELNRKYLHEVKELVEREREGRLSKLNELTANVSELEKLTSGWRDVIDSNLKTQQLQVAVDAVRSVLERSAVPRPFVRELVAVKELAAEDPVVDAAIASINPTAYQRGIPSTSQIIERFRRVADEVRKASLLPEDAGIASHAASFVLSKVMFKKDAVAGSDDVESVLCRTESLLEEGNIDAAAREMNGLKGWAKILSKDWLGDVRRVLEVKQALEIFFLCTLYRAGESLMSPKADESYPPSPPMPKTDESQSELPLRSNTSNDISDRRKGLHMNEEQPSGELEGSTLGSSSRDGDKGGRSQRRTPSSGGFLVDSSFLPRSKSLGTSHYRPRRSESDRKEKREAPEPDLVVPKKRSRFPWIRSKEPKVSPVDQTEAPAPEEIPASSLVEQDAESQESHTKATESQAPVGLDRDSLQIVNLALNLSESRKRNSLGRSSSNRLSGGKWTLSTVNDLGHGDDRTRLVGANHLGLPPTHAPSSVASLLPHSAGSETLPQGFSESTLARAEKARRHFELFSAYLRLLPSLPPLARVDSHTSDSASFDGSSHPSSRVYNPLQCIRNRKGWYDTEKVHQWVDSVAAQHSKHKHSPLESLQLPSFHSSDYLAVSPPSSLRRASRANWIIGPAEFLSDAAWVEEGKNKSKIVDKDGNYLYPDPSILITPDAGQATTGPQEQLQDYRMSLDSEHPTSRTSLSDARSGLATEFKRVGRGRRRHSDVAGKVTGSKRHKLGLLSSSSSSISSADGRLYRYSPMHNAFPSQRDASPLPDASYLRASGALSEDDSAVDTRLTPTHDTFPQGKRSSVSSIPSVDDRYDPLTNLATAESRSPDLHAQVGVFPSIAANLSPPSSRSPSPSKGRFSRAIGSRHERSKSNIRAKDVADDSSLDSAALRKDSLSAHLEGISHAGRLEPSPIPDRVSSLYQEDQPRIHSQTRKDALQPESKLRGIFKGPGKIAEKVGNEMSKVGDLILKKDNLAHSRRSSVSSTSSSDSNPLDDLEEARGDKVSGAKSLLRRFPTFTDDANRASRKNPEKLNAKSNVSSAGQDRLEEHRPSEYSSPPRSGADASTVDPQREAGGFTTSLHAPVARHEKLRFGPELHTVREQFKRGNIKDAGVPFSLTRPPVTGLAQARADTTSSSQERRPRLSNQSRSWSISNRSLSTSLVVGVPGKREVERTRALLLSSGIKAREITRRADSVRHPPPDFLRRAFDMEAPIPQVTRLYEYDVAAQGLLGRFEKTHNLFQQSMDNFSGSVSLPLKSQLSRLEDIVNGTISPRVQAATQDAEDLSIQLNTTSTLAGSGGAIAGCAGYGALDL</sequence>
<feature type="compositionally biased region" description="Basic and acidic residues" evidence="9">
    <location>
        <begin position="1260"/>
        <end position="1275"/>
    </location>
</feature>
<organism evidence="10 11">
    <name type="scientific">Aspergillus sclerotiicarbonarius (strain CBS 121057 / IBT 28362)</name>
    <dbReference type="NCBI Taxonomy" id="1448318"/>
    <lineage>
        <taxon>Eukaryota</taxon>
        <taxon>Fungi</taxon>
        <taxon>Dikarya</taxon>
        <taxon>Ascomycota</taxon>
        <taxon>Pezizomycotina</taxon>
        <taxon>Eurotiomycetes</taxon>
        <taxon>Eurotiomycetidae</taxon>
        <taxon>Eurotiales</taxon>
        <taxon>Aspergillaceae</taxon>
        <taxon>Aspergillus</taxon>
        <taxon>Aspergillus subgen. Circumdati</taxon>
    </lineage>
</organism>
<dbReference type="PANTHER" id="PTHR38426:SF1">
    <property type="entry name" value="MAINTENANCE OF TELOMERE CAPPING PROTEIN 4"/>
    <property type="match status" value="1"/>
</dbReference>
<evidence type="ECO:0000256" key="8">
    <source>
        <dbReference type="SAM" id="Coils"/>
    </source>
</evidence>
<dbReference type="OrthoDB" id="5034579at2759"/>
<evidence type="ECO:0000313" key="10">
    <source>
        <dbReference type="EMBL" id="PYI06543.1"/>
    </source>
</evidence>